<sequence>MSNTLPVEFADLERFMPWALPTEDARMRKRLASSMVELTDYYRTLLPRMEALAEHLSKFSIDALPAEQKPLLYLGLMFMEAAVCVELFKGADVQESLGAEHLDVLSETMERRLLAS</sequence>
<accession>A0A1B1YUB4</accession>
<dbReference type="STRING" id="1810504.PG2T_09120"/>
<keyword evidence="2" id="KW-1185">Reference proteome</keyword>
<evidence type="ECO:0000313" key="2">
    <source>
        <dbReference type="Proteomes" id="UP000092952"/>
    </source>
</evidence>
<dbReference type="EMBL" id="CP014671">
    <property type="protein sequence ID" value="ANX04319.1"/>
    <property type="molecule type" value="Genomic_DNA"/>
</dbReference>
<dbReference type="AlphaFoldDB" id="A0A1B1YUB4"/>
<protein>
    <submittedName>
        <fullName evidence="1">Uncharacterized protein</fullName>
    </submittedName>
</protein>
<gene>
    <name evidence="1" type="ORF">PG2T_09120</name>
</gene>
<evidence type="ECO:0000313" key="1">
    <source>
        <dbReference type="EMBL" id="ANX04319.1"/>
    </source>
</evidence>
<dbReference type="OrthoDB" id="6690820at2"/>
<proteinExistence type="predicted"/>
<dbReference type="Proteomes" id="UP000092952">
    <property type="component" value="Chromosome"/>
</dbReference>
<dbReference type="RefSeq" id="WP_068804404.1">
    <property type="nucleotide sequence ID" value="NZ_CP014671.1"/>
</dbReference>
<dbReference type="InParanoid" id="A0A1B1YUB4"/>
<reference evidence="2" key="1">
    <citation type="submission" date="2016-03" db="EMBL/GenBank/DDBJ databases">
        <title>Complete genome sequence of Solimmundus cernigliae, representing a novel lineage of polycyclic aromatic hydrocarbon degraders within the Gammaproteobacteria.</title>
        <authorList>
            <person name="Singleton D.R."/>
            <person name="Dickey A.N."/>
            <person name="Scholl E.H."/>
            <person name="Wright F.A."/>
            <person name="Aitken M.D."/>
        </authorList>
    </citation>
    <scope>NUCLEOTIDE SEQUENCE [LARGE SCALE GENOMIC DNA]</scope>
    <source>
        <strain evidence="2">TR3.2</strain>
    </source>
</reference>
<organism evidence="1 2">
    <name type="scientific">Immundisolibacter cernigliae</name>
    <dbReference type="NCBI Taxonomy" id="1810504"/>
    <lineage>
        <taxon>Bacteria</taxon>
        <taxon>Pseudomonadati</taxon>
        <taxon>Pseudomonadota</taxon>
        <taxon>Gammaproteobacteria</taxon>
        <taxon>Immundisolibacterales</taxon>
        <taxon>Immundisolibacteraceae</taxon>
        <taxon>Immundisolibacter</taxon>
    </lineage>
</organism>
<name>A0A1B1YUB4_9GAMM</name>
<dbReference type="KEGG" id="gbi:PG2T_09120"/>